<dbReference type="AlphaFoldDB" id="A0A7N2MMP8"/>
<dbReference type="EMBL" id="LRBV02000009">
    <property type="status" value="NOT_ANNOTATED_CDS"/>
    <property type="molecule type" value="Genomic_DNA"/>
</dbReference>
<organism evidence="1 2">
    <name type="scientific">Quercus lobata</name>
    <name type="common">Valley oak</name>
    <dbReference type="NCBI Taxonomy" id="97700"/>
    <lineage>
        <taxon>Eukaryota</taxon>
        <taxon>Viridiplantae</taxon>
        <taxon>Streptophyta</taxon>
        <taxon>Embryophyta</taxon>
        <taxon>Tracheophyta</taxon>
        <taxon>Spermatophyta</taxon>
        <taxon>Magnoliopsida</taxon>
        <taxon>eudicotyledons</taxon>
        <taxon>Gunneridae</taxon>
        <taxon>Pentapetalae</taxon>
        <taxon>rosids</taxon>
        <taxon>fabids</taxon>
        <taxon>Fagales</taxon>
        <taxon>Fagaceae</taxon>
        <taxon>Quercus</taxon>
    </lineage>
</organism>
<sequence length="85" mass="9882">MKTEPLSSDDNCVKEFPHFVYSAETAKSRNYTSPREGKFHKVGQSQSCAIYDRSEIVQRNITRKAEKLYPWKEDVFTIGSFSKEQ</sequence>
<accession>A0A7N2MMP8</accession>
<protein>
    <submittedName>
        <fullName evidence="1">Uncharacterized protein</fullName>
    </submittedName>
</protein>
<evidence type="ECO:0000313" key="2">
    <source>
        <dbReference type="Proteomes" id="UP000594261"/>
    </source>
</evidence>
<name>A0A7N2MMP8_QUELO</name>
<reference evidence="1 2" key="1">
    <citation type="journal article" date="2016" name="G3 (Bethesda)">
        <title>First Draft Assembly and Annotation of the Genome of a California Endemic Oak Quercus lobata Nee (Fagaceae).</title>
        <authorList>
            <person name="Sork V.L."/>
            <person name="Fitz-Gibbon S.T."/>
            <person name="Puiu D."/>
            <person name="Crepeau M."/>
            <person name="Gugger P.F."/>
            <person name="Sherman R."/>
            <person name="Stevens K."/>
            <person name="Langley C.H."/>
            <person name="Pellegrini M."/>
            <person name="Salzberg S.L."/>
        </authorList>
    </citation>
    <scope>NUCLEOTIDE SEQUENCE [LARGE SCALE GENOMIC DNA]</scope>
    <source>
        <strain evidence="1 2">cv. SW786</strain>
    </source>
</reference>
<evidence type="ECO:0000313" key="1">
    <source>
        <dbReference type="EnsemblPlants" id="QL09p051344:mrna:CDS:1"/>
    </source>
</evidence>
<reference evidence="1" key="2">
    <citation type="submission" date="2021-01" db="UniProtKB">
        <authorList>
            <consortium name="EnsemblPlants"/>
        </authorList>
    </citation>
    <scope>IDENTIFICATION</scope>
</reference>
<dbReference type="Gramene" id="QL09p051344:mrna">
    <property type="protein sequence ID" value="QL09p051344:mrna:CDS:1"/>
    <property type="gene ID" value="QL09p051344"/>
</dbReference>
<dbReference type="InParanoid" id="A0A7N2MMP8"/>
<dbReference type="EnsemblPlants" id="QL09p051344:mrna">
    <property type="protein sequence ID" value="QL09p051344:mrna:CDS:1"/>
    <property type="gene ID" value="QL09p051344"/>
</dbReference>
<dbReference type="Proteomes" id="UP000594261">
    <property type="component" value="Chromosome 9"/>
</dbReference>
<proteinExistence type="predicted"/>
<keyword evidence="2" id="KW-1185">Reference proteome</keyword>